<dbReference type="FunFam" id="1.20.920.30:FF:000002">
    <property type="entry name" value="Dynein axonemal heavy chain 3"/>
    <property type="match status" value="1"/>
</dbReference>
<dbReference type="SUPFAM" id="SSF52540">
    <property type="entry name" value="P-loop containing nucleoside triphosphate hydrolases"/>
    <property type="match status" value="2"/>
</dbReference>
<dbReference type="Gene3D" id="3.10.490.20">
    <property type="match status" value="1"/>
</dbReference>
<accession>A0A5N4ACU6</accession>
<feature type="domain" description="Dynein heavy chain AAA 5 extension" evidence="19">
    <location>
        <begin position="1"/>
        <end position="103"/>
    </location>
</feature>
<dbReference type="InterPro" id="IPR041228">
    <property type="entry name" value="Dynein_C"/>
</dbReference>
<dbReference type="FunFam" id="3.10.490.20:FF:000001">
    <property type="entry name" value="dynein heavy chain 7, axonemal"/>
    <property type="match status" value="1"/>
</dbReference>
<dbReference type="Pfam" id="PF12777">
    <property type="entry name" value="MT"/>
    <property type="match status" value="1"/>
</dbReference>
<keyword evidence="13" id="KW-0966">Cell projection</keyword>
<keyword evidence="7" id="KW-0067">ATP-binding</keyword>
<gene>
    <name evidence="23" type="ORF">PPYR_11992</name>
</gene>
<dbReference type="EMBL" id="VVIM01000008">
    <property type="protein sequence ID" value="KAB0795153.1"/>
    <property type="molecule type" value="Genomic_DNA"/>
</dbReference>
<dbReference type="GO" id="GO:0005524">
    <property type="term" value="F:ATP binding"/>
    <property type="evidence" value="ECO:0007669"/>
    <property type="project" value="UniProtKB-KW"/>
</dbReference>
<dbReference type="Gene3D" id="1.20.920.30">
    <property type="match status" value="1"/>
</dbReference>
<keyword evidence="5" id="KW-0677">Repeat</keyword>
<dbReference type="InterPro" id="IPR026983">
    <property type="entry name" value="DHC"/>
</dbReference>
<dbReference type="InterPro" id="IPR024317">
    <property type="entry name" value="Dynein_heavy_chain_D4_dom"/>
</dbReference>
<dbReference type="Gene3D" id="1.10.472.130">
    <property type="match status" value="1"/>
</dbReference>
<dbReference type="InterPro" id="IPR042219">
    <property type="entry name" value="AAA_lid_11_sf"/>
</dbReference>
<evidence type="ECO:0000259" key="19">
    <source>
        <dbReference type="Pfam" id="PF17852"/>
    </source>
</evidence>
<dbReference type="GO" id="GO:0007018">
    <property type="term" value="P:microtubule-based movement"/>
    <property type="evidence" value="ECO:0007669"/>
    <property type="project" value="InterPro"/>
</dbReference>
<dbReference type="FunFam" id="1.10.8.720:FF:000001">
    <property type="entry name" value="dynein heavy chain 7, axonemal"/>
    <property type="match status" value="1"/>
</dbReference>
<dbReference type="FunFam" id="1.20.920.20:FF:000006">
    <property type="entry name" value="Dynein, axonemal, heavy chain 6"/>
    <property type="match status" value="1"/>
</dbReference>
<dbReference type="Pfam" id="PF03028">
    <property type="entry name" value="Dynein_heavy"/>
    <property type="match status" value="1"/>
</dbReference>
<dbReference type="PANTHER" id="PTHR22878:SF70">
    <property type="entry name" value="DYNEIN HEAVY CHAIN 2, AXONEMAL"/>
    <property type="match status" value="1"/>
</dbReference>
<evidence type="ECO:0000256" key="11">
    <source>
        <dbReference type="ARBA" id="ARBA00023175"/>
    </source>
</evidence>
<dbReference type="Pfam" id="PF17852">
    <property type="entry name" value="Dynein_AAA_lid"/>
    <property type="match status" value="1"/>
</dbReference>
<dbReference type="FunFam" id="3.40.50.300:FF:000049">
    <property type="entry name" value="Dynein, axonemal, heavy chain 5"/>
    <property type="match status" value="1"/>
</dbReference>
<dbReference type="InterPro" id="IPR041658">
    <property type="entry name" value="AAA_lid_11"/>
</dbReference>
<evidence type="ECO:0000256" key="7">
    <source>
        <dbReference type="ARBA" id="ARBA00022840"/>
    </source>
</evidence>
<dbReference type="Gene3D" id="1.10.8.720">
    <property type="entry name" value="Region D6 of dynein motor"/>
    <property type="match status" value="1"/>
</dbReference>
<reference evidence="23 24" key="1">
    <citation type="journal article" date="2018" name="Elife">
        <title>Firefly genomes illuminate parallel origins of bioluminescence in beetles.</title>
        <authorList>
            <person name="Fallon T.R."/>
            <person name="Lower S.E."/>
            <person name="Chang C.H."/>
            <person name="Bessho-Uehara M."/>
            <person name="Martin G.J."/>
            <person name="Bewick A.J."/>
            <person name="Behringer M."/>
            <person name="Debat H.J."/>
            <person name="Wong I."/>
            <person name="Day J.C."/>
            <person name="Suvorov A."/>
            <person name="Silva C.J."/>
            <person name="Stanger-Hall K.F."/>
            <person name="Hall D.W."/>
            <person name="Schmitz R.J."/>
            <person name="Nelson D.R."/>
            <person name="Lewis S.M."/>
            <person name="Shigenobu S."/>
            <person name="Bybee S.M."/>
            <person name="Larracuente A.M."/>
            <person name="Oba Y."/>
            <person name="Weng J.K."/>
        </authorList>
    </citation>
    <scope>NUCLEOTIDE SEQUENCE [LARGE SCALE GENOMIC DNA]</scope>
    <source>
        <strain evidence="23">1611_PpyrPB1</strain>
        <tissue evidence="23">Whole body</tissue>
    </source>
</reference>
<keyword evidence="10" id="KW-0969">Cilium</keyword>
<evidence type="ECO:0000256" key="5">
    <source>
        <dbReference type="ARBA" id="ARBA00022737"/>
    </source>
</evidence>
<keyword evidence="6" id="KW-0547">Nucleotide-binding</keyword>
<dbReference type="GO" id="GO:0045505">
    <property type="term" value="F:dynein intermediate chain binding"/>
    <property type="evidence" value="ECO:0007669"/>
    <property type="project" value="InterPro"/>
</dbReference>
<dbReference type="Pfam" id="PF22597">
    <property type="entry name" value="DYN_lid"/>
    <property type="match status" value="1"/>
</dbReference>
<keyword evidence="24" id="KW-1185">Reference proteome</keyword>
<comment type="subcellular location">
    <subcellularLocation>
        <location evidence="1">Cytoplasm</location>
        <location evidence="1">Cytoskeleton</location>
        <location evidence="1">Cilium axoneme</location>
    </subcellularLocation>
</comment>
<dbReference type="InterPro" id="IPR041466">
    <property type="entry name" value="Dynein_AAA5_ext"/>
</dbReference>
<evidence type="ECO:0000256" key="13">
    <source>
        <dbReference type="ARBA" id="ARBA00023273"/>
    </source>
</evidence>
<evidence type="ECO:0000259" key="20">
    <source>
        <dbReference type="Pfam" id="PF18198"/>
    </source>
</evidence>
<dbReference type="GO" id="GO:0005930">
    <property type="term" value="C:axoneme"/>
    <property type="evidence" value="ECO:0007669"/>
    <property type="project" value="UniProtKB-SubCell"/>
</dbReference>
<evidence type="ECO:0000256" key="3">
    <source>
        <dbReference type="ARBA" id="ARBA00022490"/>
    </source>
</evidence>
<evidence type="ECO:0000259" key="18">
    <source>
        <dbReference type="Pfam" id="PF12781"/>
    </source>
</evidence>
<proteinExistence type="inferred from homology"/>
<dbReference type="Pfam" id="PF12781">
    <property type="entry name" value="AAA_9"/>
    <property type="match status" value="1"/>
</dbReference>
<evidence type="ECO:0000313" key="23">
    <source>
        <dbReference type="EMBL" id="KAB0795153.1"/>
    </source>
</evidence>
<dbReference type="Gene3D" id="6.10.140.1060">
    <property type="match status" value="1"/>
</dbReference>
<feature type="coiled-coil region" evidence="14">
    <location>
        <begin position="972"/>
        <end position="1034"/>
    </location>
</feature>
<organism evidence="23 24">
    <name type="scientific">Photinus pyralis</name>
    <name type="common">Common eastern firefly</name>
    <name type="synonym">Lampyris pyralis</name>
    <dbReference type="NCBI Taxonomy" id="7054"/>
    <lineage>
        <taxon>Eukaryota</taxon>
        <taxon>Metazoa</taxon>
        <taxon>Ecdysozoa</taxon>
        <taxon>Arthropoda</taxon>
        <taxon>Hexapoda</taxon>
        <taxon>Insecta</taxon>
        <taxon>Pterygota</taxon>
        <taxon>Neoptera</taxon>
        <taxon>Endopterygota</taxon>
        <taxon>Coleoptera</taxon>
        <taxon>Polyphaga</taxon>
        <taxon>Elateriformia</taxon>
        <taxon>Elateroidea</taxon>
        <taxon>Lampyridae</taxon>
        <taxon>Lampyrinae</taxon>
        <taxon>Photinus</taxon>
    </lineage>
</organism>
<dbReference type="GO" id="GO:0051959">
    <property type="term" value="F:dynein light intermediate chain binding"/>
    <property type="evidence" value="ECO:0007669"/>
    <property type="project" value="InterPro"/>
</dbReference>
<dbReference type="Gene3D" id="1.20.920.20">
    <property type="match status" value="1"/>
</dbReference>
<dbReference type="InterPro" id="IPR054354">
    <property type="entry name" value="DYNC2H1-like_lid"/>
</dbReference>
<dbReference type="InParanoid" id="A0A5N4ACU6"/>
<dbReference type="InterPro" id="IPR024743">
    <property type="entry name" value="Dynein_HC_stalk"/>
</dbReference>
<evidence type="ECO:0000313" key="24">
    <source>
        <dbReference type="Proteomes" id="UP000327044"/>
    </source>
</evidence>
<evidence type="ECO:0000256" key="6">
    <source>
        <dbReference type="ARBA" id="ARBA00022741"/>
    </source>
</evidence>
<dbReference type="Pfam" id="PF12780">
    <property type="entry name" value="AAA_8"/>
    <property type="match status" value="1"/>
</dbReference>
<dbReference type="InterPro" id="IPR004273">
    <property type="entry name" value="Dynein_heavy_D6_P-loop"/>
</dbReference>
<dbReference type="GO" id="GO:0031514">
    <property type="term" value="C:motile cilium"/>
    <property type="evidence" value="ECO:0007669"/>
    <property type="project" value="UniProtKB-ARBA"/>
</dbReference>
<dbReference type="Pfam" id="PF18198">
    <property type="entry name" value="AAA_lid_11"/>
    <property type="match status" value="1"/>
</dbReference>
<name>A0A5N4ACU6_PHOPY</name>
<evidence type="ECO:0000256" key="12">
    <source>
        <dbReference type="ARBA" id="ARBA00023212"/>
    </source>
</evidence>
<evidence type="ECO:0008006" key="25">
    <source>
        <dbReference type="Google" id="ProtNLM"/>
    </source>
</evidence>
<dbReference type="FunFam" id="1.10.8.1220:FF:000001">
    <property type="entry name" value="Dynein axonemal heavy chain 5"/>
    <property type="match status" value="1"/>
</dbReference>
<feature type="domain" description="Dynein heavy chain region D6 P-loop" evidence="15">
    <location>
        <begin position="1593"/>
        <end position="1706"/>
    </location>
</feature>
<dbReference type="GO" id="GO:0008569">
    <property type="term" value="F:minus-end-directed microtubule motor activity"/>
    <property type="evidence" value="ECO:0007669"/>
    <property type="project" value="InterPro"/>
</dbReference>
<keyword evidence="9 14" id="KW-0175">Coiled coil</keyword>
<evidence type="ECO:0000259" key="21">
    <source>
        <dbReference type="Pfam" id="PF18199"/>
    </source>
</evidence>
<evidence type="ECO:0000256" key="10">
    <source>
        <dbReference type="ARBA" id="ARBA00023069"/>
    </source>
</evidence>
<sequence length="2190" mass="250746">MMQVIQMVITDAVHDPSKKEEDSKYIHSWIQGSFMMGLAWGLGSILDTPSRYKFDEFFKSIFKDAEAPIPPLIEKLEVSIPSEGIIFDYCFVFKSKGSWKYWPDVIKTMKVDEAKDIHQVLIPTVDTVKYMYMIDLHIKYSFPILLIGPSGTGKSFYVQDLLMNRLDQEKYEPAFITFTVKLSAAQTQELIISKLTKRKRGHYGPSAGKSFVMFVDDLNMPVKETYGSQPPIELLRQYFDHKHWYNLKDTSPIYLHEIFIMAAMGLPGGSRQEVSPRFLRHFSIFSINEFSDETMCKIYSNVLSLGWKNNGFPSDTVNIVQQLVNATIDIYKASIHFLLPTPAKSHYVFTLRDFSRIIYGCAMLRKDSSDNKTIFPKVWAHEVLRVIHDRLIDGGDKHWLFNKIKFSIPNFFKEQFEKVFENFQNEDGTVTEESLQRLLFGTYLATDSSEDEVKYEEITNLEEFRTVAENCLEEYNSKHKNKMDVVLFQYALEHMSRMCRILAMPRGSALLVGISGSGRQSLTKLATIITGHSVFQPEITKNYGMNEWREEIKQIVKEAGGRGKNTLFLITESQIKDEEFLQDVDCLLNTGEVPNLFQVEEKQEIMELCRLEAQGGNRNIDISPLAVFSFFIKRTREKLHLVLCFSPIGSTFRLRLRLFPSLINCCTIDWFEDWPEDALEQVAETWITDVNLDADIKAAAIATCKYFHVYARKISVAFFAETFRNTYVTSASYLELIKIFADLTTQKQSELLAAKNRYMVGLEKLQFAADQILEMQLNLEAFQPELETMSQKATAMMEQIARETFEVERASALVRRDEEVSNAQAAGAQALKAECEADLAFAIPILEEAIEALNTLKPTDITLVKSMKNPPEPIKLVMAAVCVIKDVKPDRLPDPSTGRKIIDYWGPSKRILGDMNFLQSLKDFDKDNIRIEIMVKIRKDYLPHKDFKPHVVAKASSAAEGLCKWIIAMDMYDKVAREVAPKKAKLEEAEREYAATMAVLLEKKSEVAKLEQKLADLNVLFKDATEKKESLQERVDVCGEKLGRARKLIGGLGGEKTRWGVTADHLQALYDCLVGDVLISSGVIAYLSSFTMKWRNEAVADWLIFLEKTDVPVTATYDFTRTLGGEAKIQDWYISGLPRDAFSMENAIIQENSKRWSLLIDPQSQANLWIKKMERKNDIRVTKFSDSNYMKVLEFCIESGKPALIENIREDLEAPLDSLLYKTKGALNVIALGDHVITCHENFKLYLTSKMRNPHYPPEVFNKVTIINFALMTVALEDRLLGIVVAKERPDLQRKREELIVESMKNKAALMNLEEMILTTLSESKGDILDDENAIKILDQTKTVSNDVVNKQTLTKETEAQIEHCQLDYKPVATHSTGLYNCISDLPSIDPMYQYSLGWFINLYVNSIDAAGKSRDLHRRILYLQDNFTYNLYTNVCRSLFEKDKLMFSFLLCVKIMLLKNKISEAEYAFLITGGVDLENLIPNPSPDWLSSKSWNEICRLDNVTVFGGLQHSFTKYPNEWKTFHDLLEPQDSHLPAKWDSKLTTFQKLLVIRVLRPDKITVCISKYVLEEMGTKFTIPPPFDIAKSFEQSNCLCPLVFVLSSGTDPMASLQKFAEVKGYADKFRCISLGEGGGALAQALIEQGKDEGSWVCLQNCHLALSWMNSLEQLWEGLDTSNTHLNFRLWLTSYPSDKFPVSILQNGVKMTNEPPAGLQQNLLRSYINEPVKNEVFYTGCPGRDLMFARLLYGIAFFHAVIQERRSYGPLGWNIPYCFNDSDFDISVQQLQMFINEYHHNPYEGISYLTGECNYGGRVTDDWDRRLLVTLLEHYLNPEVVMKLDYSFSEIANYYNIPRKANYDGFVKHIVSLPQFHPPEVFGLHHNAGISRDLQVSNSLLNSLVLLQGEKNSHGDDGEQFLNLIVSDILEKVPDNFDLEEAQLRYPVRYEESMNAVLVQEMVRFSKLLNEIRSSLLTIQKANEGLVVMTPDLEVFQNELRLGRIPTAWAKVSYPSLKSLPDYIADFVERINFLEKWSVNGKPNNFWISGFFFIQAFLTGAKQNYARKYTKTIDQLKFDFKILKVDSTNTAPHDGIYVYGLYTDGARWDRDHGVLAELHLKVFHDYMPLIWLIPVMVSDYDETGRYKCPLYKTSERRGVLSTTGHSTNYVLPFLLNTDINPSHWIKRSVALLCQLD</sequence>
<evidence type="ECO:0000256" key="8">
    <source>
        <dbReference type="ARBA" id="ARBA00023017"/>
    </source>
</evidence>
<keyword evidence="12" id="KW-0206">Cytoskeleton</keyword>
<dbReference type="Gene3D" id="3.40.50.300">
    <property type="entry name" value="P-loop containing nucleotide triphosphate hydrolases"/>
    <property type="match status" value="3"/>
</dbReference>
<dbReference type="Gene3D" id="1.10.8.1220">
    <property type="match status" value="1"/>
</dbReference>
<evidence type="ECO:0000259" key="17">
    <source>
        <dbReference type="Pfam" id="PF12780"/>
    </source>
</evidence>
<feature type="domain" description="Dynein heavy chain C-terminal" evidence="21">
    <location>
        <begin position="1890"/>
        <end position="2187"/>
    </location>
</feature>
<evidence type="ECO:0000256" key="2">
    <source>
        <dbReference type="ARBA" id="ARBA00008887"/>
    </source>
</evidence>
<dbReference type="InterPro" id="IPR043160">
    <property type="entry name" value="Dynein_C_barrel"/>
</dbReference>
<dbReference type="InterPro" id="IPR035706">
    <property type="entry name" value="AAA_9"/>
</dbReference>
<feature type="domain" description="Dynein heavy chain ATP-binding dynein motor region" evidence="18">
    <location>
        <begin position="1130"/>
        <end position="1348"/>
    </location>
</feature>
<dbReference type="Pfam" id="PF18199">
    <property type="entry name" value="Dynein_C"/>
    <property type="match status" value="1"/>
</dbReference>
<protein>
    <recommendedName>
        <fullName evidence="25">AAA+ ATPase domain-containing protein</fullName>
    </recommendedName>
</protein>
<feature type="domain" description="Dynein heavy chain AAA lid" evidence="20">
    <location>
        <begin position="1742"/>
        <end position="1882"/>
    </location>
</feature>
<evidence type="ECO:0000256" key="9">
    <source>
        <dbReference type="ARBA" id="ARBA00023054"/>
    </source>
</evidence>
<evidence type="ECO:0000259" key="16">
    <source>
        <dbReference type="Pfam" id="PF12777"/>
    </source>
</evidence>
<dbReference type="FunFam" id="3.40.50.300:FF:000362">
    <property type="entry name" value="Dynein, axonemal, heavy chain 6"/>
    <property type="match status" value="1"/>
</dbReference>
<dbReference type="PANTHER" id="PTHR22878">
    <property type="entry name" value="DYNEIN HEAVY CHAIN 6, AXONEMAL-LIKE-RELATED"/>
    <property type="match status" value="1"/>
</dbReference>
<comment type="similarity">
    <text evidence="2">Belongs to the dynein heavy chain family.</text>
</comment>
<keyword evidence="11" id="KW-0505">Motor protein</keyword>
<dbReference type="Pfam" id="PF12775">
    <property type="entry name" value="AAA_7"/>
    <property type="match status" value="1"/>
</dbReference>
<feature type="domain" description="Dynein 2 heavy chain 1 cytoplasmic ATPase lid" evidence="22">
    <location>
        <begin position="319"/>
        <end position="394"/>
    </location>
</feature>
<dbReference type="GO" id="GO:0030286">
    <property type="term" value="C:dynein complex"/>
    <property type="evidence" value="ECO:0007669"/>
    <property type="project" value="UniProtKB-KW"/>
</dbReference>
<dbReference type="Proteomes" id="UP000327044">
    <property type="component" value="Unassembled WGS sequence"/>
</dbReference>
<dbReference type="Gene3D" id="1.20.1270.280">
    <property type="match status" value="1"/>
</dbReference>
<evidence type="ECO:0000256" key="1">
    <source>
        <dbReference type="ARBA" id="ARBA00004430"/>
    </source>
</evidence>
<keyword evidence="8" id="KW-0243">Dynein</keyword>
<evidence type="ECO:0000259" key="15">
    <source>
        <dbReference type="Pfam" id="PF03028"/>
    </source>
</evidence>
<feature type="domain" description="Dynein heavy chain coiled coil stalk" evidence="16">
    <location>
        <begin position="757"/>
        <end position="1099"/>
    </location>
</feature>
<keyword evidence="3" id="KW-0963">Cytoplasm</keyword>
<dbReference type="FunFam" id="1.20.1270.280:FF:000001">
    <property type="entry name" value="dynein heavy chain 7, axonemal"/>
    <property type="match status" value="1"/>
</dbReference>
<dbReference type="InterPro" id="IPR027417">
    <property type="entry name" value="P-loop_NTPase"/>
</dbReference>
<dbReference type="FunFam" id="3.40.50.300:FF:002141">
    <property type="entry name" value="Dynein heavy chain"/>
    <property type="match status" value="1"/>
</dbReference>
<evidence type="ECO:0000259" key="22">
    <source>
        <dbReference type="Pfam" id="PF22597"/>
    </source>
</evidence>
<evidence type="ECO:0000256" key="14">
    <source>
        <dbReference type="SAM" id="Coils"/>
    </source>
</evidence>
<evidence type="ECO:0000256" key="4">
    <source>
        <dbReference type="ARBA" id="ARBA00022701"/>
    </source>
</evidence>
<comment type="caution">
    <text evidence="23">The sequence shown here is derived from an EMBL/GenBank/DDBJ whole genome shotgun (WGS) entry which is preliminary data.</text>
</comment>
<feature type="domain" description="Dynein heavy chain AAA module D4" evidence="17">
    <location>
        <begin position="483"/>
        <end position="743"/>
    </location>
</feature>
<dbReference type="GO" id="GO:0005874">
    <property type="term" value="C:microtubule"/>
    <property type="evidence" value="ECO:0007669"/>
    <property type="project" value="UniProtKB-KW"/>
</dbReference>
<keyword evidence="4" id="KW-0493">Microtubule</keyword>